<accession>A0A414P097</accession>
<dbReference type="OrthoDB" id="1633824at2"/>
<evidence type="ECO:0000313" key="2">
    <source>
        <dbReference type="EMBL" id="RHF53668.1"/>
    </source>
</evidence>
<protein>
    <submittedName>
        <fullName evidence="2">RNA-binding protein</fullName>
    </submittedName>
</protein>
<feature type="domain" description="ASCH" evidence="1">
    <location>
        <begin position="13"/>
        <end position="113"/>
    </location>
</feature>
<organism evidence="2 3">
    <name type="scientific">Mitsuokella multacida</name>
    <dbReference type="NCBI Taxonomy" id="52226"/>
    <lineage>
        <taxon>Bacteria</taxon>
        <taxon>Bacillati</taxon>
        <taxon>Bacillota</taxon>
        <taxon>Negativicutes</taxon>
        <taxon>Selenomonadales</taxon>
        <taxon>Selenomonadaceae</taxon>
        <taxon>Mitsuokella</taxon>
    </lineage>
</organism>
<name>A0A414P097_9FIRM</name>
<comment type="caution">
    <text evidence="2">The sequence shown here is derived from an EMBL/GenBank/DDBJ whole genome shotgun (WGS) entry which is preliminary data.</text>
</comment>
<dbReference type="EMBL" id="QRHE01000001">
    <property type="protein sequence ID" value="RHF53668.1"/>
    <property type="molecule type" value="Genomic_DNA"/>
</dbReference>
<dbReference type="AlphaFoldDB" id="A0A414P097"/>
<sequence length="127" mass="14697">MMMALNFQAAKHKKMIMERTKNCTVRLGDVSKLYPEGSIVWITSGKKGEPKHRIYTAYLDKVRVKTMGTLTSADLGHQNPEINSREELIADFERIYKRRILMEDTVTVIYFSEVHNDLNDEKDDSAE</sequence>
<gene>
    <name evidence="2" type="ORF">DW674_01430</name>
</gene>
<proteinExistence type="predicted"/>
<evidence type="ECO:0000259" key="1">
    <source>
        <dbReference type="Pfam" id="PF04266"/>
    </source>
</evidence>
<dbReference type="Proteomes" id="UP000283442">
    <property type="component" value="Unassembled WGS sequence"/>
</dbReference>
<reference evidence="2 3" key="1">
    <citation type="submission" date="2018-08" db="EMBL/GenBank/DDBJ databases">
        <title>A genome reference for cultivated species of the human gut microbiota.</title>
        <authorList>
            <person name="Zou Y."/>
            <person name="Xue W."/>
            <person name="Luo G."/>
        </authorList>
    </citation>
    <scope>NUCLEOTIDE SEQUENCE [LARGE SCALE GENOMIC DNA]</scope>
    <source>
        <strain evidence="2 3">AM25-21AC</strain>
    </source>
</reference>
<evidence type="ECO:0000313" key="3">
    <source>
        <dbReference type="Proteomes" id="UP000283442"/>
    </source>
</evidence>
<dbReference type="InterPro" id="IPR007374">
    <property type="entry name" value="ASCH_domain"/>
</dbReference>
<dbReference type="Pfam" id="PF04266">
    <property type="entry name" value="ASCH"/>
    <property type="match status" value="1"/>
</dbReference>